<comment type="catalytic activity">
    <reaction evidence="3">
        <text>GMP + diphosphate = guanine + 5-phospho-alpha-D-ribose 1-diphosphate</text>
        <dbReference type="Rhea" id="RHEA:25424"/>
        <dbReference type="ChEBI" id="CHEBI:16235"/>
        <dbReference type="ChEBI" id="CHEBI:33019"/>
        <dbReference type="ChEBI" id="CHEBI:58017"/>
        <dbReference type="ChEBI" id="CHEBI:58115"/>
        <dbReference type="EC" id="2.4.2.8"/>
    </reaction>
    <physiologicalReaction direction="right-to-left" evidence="3">
        <dbReference type="Rhea" id="RHEA:25426"/>
    </physiologicalReaction>
</comment>
<feature type="domain" description="Phosphoribosyltransferase" evidence="5">
    <location>
        <begin position="11"/>
        <end position="77"/>
    </location>
</feature>
<proteinExistence type="predicted"/>
<dbReference type="Pfam" id="PF00156">
    <property type="entry name" value="Pribosyltran"/>
    <property type="match status" value="1"/>
</dbReference>
<evidence type="ECO:0000313" key="6">
    <source>
        <dbReference type="EMBL" id="MFB2893750.1"/>
    </source>
</evidence>
<reference evidence="6 7" key="1">
    <citation type="submission" date="2024-09" db="EMBL/GenBank/DDBJ databases">
        <title>Floridaenema gen nov. (Aerosakkonemataceae, Aerosakkonematales ord. nov., Cyanobacteria) from benthic tropical and subtropical fresh waters, with the description of four new species.</title>
        <authorList>
            <person name="Moretto J.A."/>
            <person name="Berthold D.E."/>
            <person name="Lefler F.W."/>
            <person name="Huang I.-S."/>
            <person name="Laughinghouse H. IV."/>
        </authorList>
    </citation>
    <scope>NUCLEOTIDE SEQUENCE [LARGE SCALE GENOMIC DNA]</scope>
    <source>
        <strain evidence="6 7">BLCC-F50</strain>
    </source>
</reference>
<dbReference type="Gene3D" id="3.40.50.2020">
    <property type="match status" value="1"/>
</dbReference>
<evidence type="ECO:0000256" key="1">
    <source>
        <dbReference type="ARBA" id="ARBA00004676"/>
    </source>
</evidence>
<keyword evidence="6" id="KW-0808">Transferase</keyword>
<comment type="catalytic activity">
    <reaction evidence="4">
        <text>IMP + diphosphate = hypoxanthine + 5-phospho-alpha-D-ribose 1-diphosphate</text>
        <dbReference type="Rhea" id="RHEA:17973"/>
        <dbReference type="ChEBI" id="CHEBI:17368"/>
        <dbReference type="ChEBI" id="CHEBI:33019"/>
        <dbReference type="ChEBI" id="CHEBI:58017"/>
        <dbReference type="ChEBI" id="CHEBI:58053"/>
        <dbReference type="EC" id="2.4.2.8"/>
    </reaction>
    <physiologicalReaction direction="right-to-left" evidence="4">
        <dbReference type="Rhea" id="RHEA:17975"/>
    </physiologicalReaction>
</comment>
<dbReference type="InterPro" id="IPR000836">
    <property type="entry name" value="PRTase_dom"/>
</dbReference>
<sequence>MGLSDGIASKQDVILVEDIVDTGLSTSMALQLLKAQNPASWKLCALLDKPARRSVSVKIDYLGKTIGDRFIVGYGTDVNEQYRQLPAIYVLEE</sequence>
<comment type="pathway">
    <text evidence="1">Purine metabolism; GMP biosynthesis via salvage pathway; GMP from guanine: step 1/1.</text>
</comment>
<dbReference type="InterPro" id="IPR029057">
    <property type="entry name" value="PRTase-like"/>
</dbReference>
<evidence type="ECO:0000313" key="7">
    <source>
        <dbReference type="Proteomes" id="UP001576784"/>
    </source>
</evidence>
<dbReference type="PANTHER" id="PTHR43340:SF1">
    <property type="entry name" value="HYPOXANTHINE PHOSPHORIBOSYLTRANSFERASE"/>
    <property type="match status" value="1"/>
</dbReference>
<dbReference type="InterPro" id="IPR050408">
    <property type="entry name" value="HGPRT"/>
</dbReference>
<evidence type="ECO:0000256" key="3">
    <source>
        <dbReference type="ARBA" id="ARBA00048811"/>
    </source>
</evidence>
<dbReference type="GO" id="GO:0016757">
    <property type="term" value="F:glycosyltransferase activity"/>
    <property type="evidence" value="ECO:0007669"/>
    <property type="project" value="UniProtKB-KW"/>
</dbReference>
<name>A0ABV4XQC3_9CYAN</name>
<dbReference type="PANTHER" id="PTHR43340">
    <property type="entry name" value="HYPOXANTHINE-GUANINE PHOSPHORIBOSYLTRANSFERASE"/>
    <property type="match status" value="1"/>
</dbReference>
<dbReference type="Proteomes" id="UP001576784">
    <property type="component" value="Unassembled WGS sequence"/>
</dbReference>
<keyword evidence="6" id="KW-0328">Glycosyltransferase</keyword>
<evidence type="ECO:0000256" key="4">
    <source>
        <dbReference type="ARBA" id="ARBA00049402"/>
    </source>
</evidence>
<keyword evidence="7" id="KW-1185">Reference proteome</keyword>
<evidence type="ECO:0000256" key="2">
    <source>
        <dbReference type="ARBA" id="ARBA00022099"/>
    </source>
</evidence>
<dbReference type="EMBL" id="JBHFNR010000083">
    <property type="protein sequence ID" value="MFB2893750.1"/>
    <property type="molecule type" value="Genomic_DNA"/>
</dbReference>
<evidence type="ECO:0000259" key="5">
    <source>
        <dbReference type="Pfam" id="PF00156"/>
    </source>
</evidence>
<protein>
    <recommendedName>
        <fullName evidence="2">Hypoxanthine-guanine phosphoribosyltransferase</fullName>
    </recommendedName>
</protein>
<dbReference type="SUPFAM" id="SSF53271">
    <property type="entry name" value="PRTase-like"/>
    <property type="match status" value="1"/>
</dbReference>
<dbReference type="CDD" id="cd06223">
    <property type="entry name" value="PRTases_typeI"/>
    <property type="match status" value="1"/>
</dbReference>
<gene>
    <name evidence="6" type="ORF">ACE1CI_12630</name>
</gene>
<accession>A0ABV4XQC3</accession>
<organism evidence="6 7">
    <name type="scientific">Floridaenema flaviceps BLCC-F50</name>
    <dbReference type="NCBI Taxonomy" id="3153642"/>
    <lineage>
        <taxon>Bacteria</taxon>
        <taxon>Bacillati</taxon>
        <taxon>Cyanobacteriota</taxon>
        <taxon>Cyanophyceae</taxon>
        <taxon>Oscillatoriophycideae</taxon>
        <taxon>Aerosakkonematales</taxon>
        <taxon>Aerosakkonemataceae</taxon>
        <taxon>Floridanema</taxon>
        <taxon>Floridanema flaviceps</taxon>
    </lineage>
</organism>
<comment type="caution">
    <text evidence="6">The sequence shown here is derived from an EMBL/GenBank/DDBJ whole genome shotgun (WGS) entry which is preliminary data.</text>
</comment>